<dbReference type="Proteomes" id="UP000707356">
    <property type="component" value="Unassembled WGS sequence"/>
</dbReference>
<reference evidence="1" key="1">
    <citation type="submission" date="2021-05" db="EMBL/GenBank/DDBJ databases">
        <authorList>
            <person name="Pietrasiak N."/>
            <person name="Ward R."/>
            <person name="Stajich J.E."/>
            <person name="Kurbessoian T."/>
        </authorList>
    </citation>
    <scope>NUCLEOTIDE SEQUENCE</scope>
    <source>
        <strain evidence="1">GSE-TBD4-15B</strain>
    </source>
</reference>
<proteinExistence type="predicted"/>
<gene>
    <name evidence="1" type="ORF">KME07_06450</name>
</gene>
<evidence type="ECO:0000313" key="1">
    <source>
        <dbReference type="EMBL" id="MBW4465065.1"/>
    </source>
</evidence>
<evidence type="ECO:0000313" key="2">
    <source>
        <dbReference type="Proteomes" id="UP000707356"/>
    </source>
</evidence>
<name>A0A951P9Y7_9CYAN</name>
<dbReference type="AlphaFoldDB" id="A0A951P9Y7"/>
<organism evidence="1 2">
    <name type="scientific">Pegethrix bostrychoides GSE-TBD4-15B</name>
    <dbReference type="NCBI Taxonomy" id="2839662"/>
    <lineage>
        <taxon>Bacteria</taxon>
        <taxon>Bacillati</taxon>
        <taxon>Cyanobacteriota</taxon>
        <taxon>Cyanophyceae</taxon>
        <taxon>Oculatellales</taxon>
        <taxon>Oculatellaceae</taxon>
        <taxon>Pegethrix</taxon>
    </lineage>
</organism>
<protein>
    <submittedName>
        <fullName evidence="1">Uncharacterized protein</fullName>
    </submittedName>
</protein>
<reference evidence="1" key="2">
    <citation type="journal article" date="2022" name="Microbiol. Resour. Announc.">
        <title>Metagenome Sequencing to Explore Phylogenomics of Terrestrial Cyanobacteria.</title>
        <authorList>
            <person name="Ward R.D."/>
            <person name="Stajich J.E."/>
            <person name="Johansen J.R."/>
            <person name="Huntemann M."/>
            <person name="Clum A."/>
            <person name="Foster B."/>
            <person name="Foster B."/>
            <person name="Roux S."/>
            <person name="Palaniappan K."/>
            <person name="Varghese N."/>
            <person name="Mukherjee S."/>
            <person name="Reddy T.B.K."/>
            <person name="Daum C."/>
            <person name="Copeland A."/>
            <person name="Chen I.A."/>
            <person name="Ivanova N.N."/>
            <person name="Kyrpides N.C."/>
            <person name="Shapiro N."/>
            <person name="Eloe-Fadrosh E.A."/>
            <person name="Pietrasiak N."/>
        </authorList>
    </citation>
    <scope>NUCLEOTIDE SEQUENCE</scope>
    <source>
        <strain evidence="1">GSE-TBD4-15B</strain>
    </source>
</reference>
<dbReference type="EMBL" id="JAHHHV010000029">
    <property type="protein sequence ID" value="MBW4465065.1"/>
    <property type="molecule type" value="Genomic_DNA"/>
</dbReference>
<sequence>MQLQSVPAPKFQLFQEVSVQPSKPVILHGKLFQIPRPERAVIVGMNYTPESYAEFFNASAGWHYLVDGDFEMSAAEAATAQSRWELECFNEDELTLLGAVAAVEVLAA</sequence>
<accession>A0A951P9Y7</accession>
<comment type="caution">
    <text evidence="1">The sequence shown here is derived from an EMBL/GenBank/DDBJ whole genome shotgun (WGS) entry which is preliminary data.</text>
</comment>